<protein>
    <submittedName>
        <fullName evidence="1">Uncharacterized protein</fullName>
    </submittedName>
</protein>
<name>A0ABU3NYG0_9FIRM</name>
<evidence type="ECO:0000313" key="1">
    <source>
        <dbReference type="EMBL" id="MDT8901839.1"/>
    </source>
</evidence>
<evidence type="ECO:0000313" key="2">
    <source>
        <dbReference type="Proteomes" id="UP001254848"/>
    </source>
</evidence>
<proteinExistence type="predicted"/>
<dbReference type="EMBL" id="JAUOZS010000001">
    <property type="protein sequence ID" value="MDT8901839.1"/>
    <property type="molecule type" value="Genomic_DNA"/>
</dbReference>
<dbReference type="Proteomes" id="UP001254848">
    <property type="component" value="Unassembled WGS sequence"/>
</dbReference>
<organism evidence="1 2">
    <name type="scientific">Anaeroselena agilis</name>
    <dbReference type="NCBI Taxonomy" id="3063788"/>
    <lineage>
        <taxon>Bacteria</taxon>
        <taxon>Bacillati</taxon>
        <taxon>Bacillota</taxon>
        <taxon>Negativicutes</taxon>
        <taxon>Acetonemataceae</taxon>
        <taxon>Anaeroselena</taxon>
    </lineage>
</organism>
<sequence>MNLKELMADDVDDVFLDGDENAEEHDIDGRMILCSFDQDKSTGSQTDGVYVRRRRLSVGTVALGYWPVPEQKMIIDGEPWYVVDCVDDSGMLEVTLEANQA</sequence>
<comment type="caution">
    <text evidence="1">The sequence shown here is derived from an EMBL/GenBank/DDBJ whole genome shotgun (WGS) entry which is preliminary data.</text>
</comment>
<accession>A0ABU3NYG0</accession>
<dbReference type="RefSeq" id="WP_413780342.1">
    <property type="nucleotide sequence ID" value="NZ_JAUOZS010000001.1"/>
</dbReference>
<keyword evidence="2" id="KW-1185">Reference proteome</keyword>
<reference evidence="1 2" key="1">
    <citation type="submission" date="2023-07" db="EMBL/GenBank/DDBJ databases">
        <title>The novel representative of Negativicutes class, Anaeroselena agilis gen. nov. sp. nov.</title>
        <authorList>
            <person name="Prokofeva M.I."/>
            <person name="Elcheninov A.G."/>
            <person name="Klyukina A."/>
            <person name="Kublanov I.V."/>
            <person name="Frolov E.N."/>
            <person name="Podosokorskaya O.A."/>
        </authorList>
    </citation>
    <scope>NUCLEOTIDE SEQUENCE [LARGE SCALE GENOMIC DNA]</scope>
    <source>
        <strain evidence="1 2">4137-cl</strain>
    </source>
</reference>
<gene>
    <name evidence="1" type="ORF">Q4T40_11330</name>
</gene>